<reference evidence="8 9" key="1">
    <citation type="journal article" date="2021" name="Sci. Rep.">
        <title>The genome of the diatom Chaetoceros tenuissimus carries an ancient integrated fragment of an extant virus.</title>
        <authorList>
            <person name="Hongo Y."/>
            <person name="Kimura K."/>
            <person name="Takaki Y."/>
            <person name="Yoshida Y."/>
            <person name="Baba S."/>
            <person name="Kobayashi G."/>
            <person name="Nagasaki K."/>
            <person name="Hano T."/>
            <person name="Tomaru Y."/>
        </authorList>
    </citation>
    <scope>NUCLEOTIDE SEQUENCE [LARGE SCALE GENOMIC DNA]</scope>
    <source>
        <strain evidence="8 9">NIES-3715</strain>
    </source>
</reference>
<evidence type="ECO:0000256" key="1">
    <source>
        <dbReference type="ARBA" id="ARBA00022741"/>
    </source>
</evidence>
<gene>
    <name evidence="8" type="ORF">CTEN210_08139</name>
</gene>
<proteinExistence type="predicted"/>
<dbReference type="PANTHER" id="PTHR21529">
    <property type="entry name" value="MAMMARY TURMOR VIRUS RECEPTOR HOMOLOG 1, 2 MTVR1, 2"/>
    <property type="match status" value="1"/>
</dbReference>
<evidence type="ECO:0000256" key="6">
    <source>
        <dbReference type="SAM" id="MobiDB-lite"/>
    </source>
</evidence>
<keyword evidence="9" id="KW-1185">Reference proteome</keyword>
<dbReference type="SUPFAM" id="SSF48403">
    <property type="entry name" value="Ankyrin repeat"/>
    <property type="match status" value="1"/>
</dbReference>
<keyword evidence="1" id="KW-0547">Nucleotide-binding</keyword>
<organism evidence="8 9">
    <name type="scientific">Chaetoceros tenuissimus</name>
    <dbReference type="NCBI Taxonomy" id="426638"/>
    <lineage>
        <taxon>Eukaryota</taxon>
        <taxon>Sar</taxon>
        <taxon>Stramenopiles</taxon>
        <taxon>Ochrophyta</taxon>
        <taxon>Bacillariophyta</taxon>
        <taxon>Coscinodiscophyceae</taxon>
        <taxon>Chaetocerotophycidae</taxon>
        <taxon>Chaetocerotales</taxon>
        <taxon>Chaetocerotaceae</taxon>
        <taxon>Chaetoceros</taxon>
    </lineage>
</organism>
<dbReference type="Proteomes" id="UP001054902">
    <property type="component" value="Unassembled WGS sequence"/>
</dbReference>
<dbReference type="InterPro" id="IPR027417">
    <property type="entry name" value="P-loop_NTPase"/>
</dbReference>
<dbReference type="Pfam" id="PF00580">
    <property type="entry name" value="UvrD-helicase"/>
    <property type="match status" value="1"/>
</dbReference>
<keyword evidence="5" id="KW-0175">Coiled coil</keyword>
<keyword evidence="2" id="KW-0378">Hydrolase</keyword>
<dbReference type="Gene3D" id="3.40.50.300">
    <property type="entry name" value="P-loop containing nucleotide triphosphate hydrolases"/>
    <property type="match status" value="2"/>
</dbReference>
<feature type="region of interest" description="Disordered" evidence="6">
    <location>
        <begin position="181"/>
        <end position="239"/>
    </location>
</feature>
<dbReference type="PANTHER" id="PTHR21529:SF4">
    <property type="entry name" value="TPR AND ANKYRIN REPEAT-CONTAINING PROTEIN 1"/>
    <property type="match status" value="1"/>
</dbReference>
<dbReference type="Gene3D" id="4.10.1000.40">
    <property type="match status" value="1"/>
</dbReference>
<feature type="domain" description="UvrD-like helicase ATP-binding" evidence="7">
    <location>
        <begin position="1141"/>
        <end position="1411"/>
    </location>
</feature>
<dbReference type="GO" id="GO:0016787">
    <property type="term" value="F:hydrolase activity"/>
    <property type="evidence" value="ECO:0007669"/>
    <property type="project" value="UniProtKB-KW"/>
</dbReference>
<dbReference type="InterPro" id="IPR036770">
    <property type="entry name" value="Ankyrin_rpt-contain_sf"/>
</dbReference>
<accession>A0AAD3H6D0</accession>
<dbReference type="GO" id="GO:0004386">
    <property type="term" value="F:helicase activity"/>
    <property type="evidence" value="ECO:0007669"/>
    <property type="project" value="UniProtKB-KW"/>
</dbReference>
<dbReference type="SUPFAM" id="SSF52540">
    <property type="entry name" value="P-loop containing nucleoside triphosphate hydrolases"/>
    <property type="match status" value="1"/>
</dbReference>
<evidence type="ECO:0000313" key="8">
    <source>
        <dbReference type="EMBL" id="GFH51663.1"/>
    </source>
</evidence>
<evidence type="ECO:0000256" key="4">
    <source>
        <dbReference type="ARBA" id="ARBA00022840"/>
    </source>
</evidence>
<comment type="caution">
    <text evidence="8">The sequence shown here is derived from an EMBL/GenBank/DDBJ whole genome shotgun (WGS) entry which is preliminary data.</text>
</comment>
<dbReference type="Gene3D" id="1.25.40.20">
    <property type="entry name" value="Ankyrin repeat-containing domain"/>
    <property type="match status" value="1"/>
</dbReference>
<dbReference type="InterPro" id="IPR014016">
    <property type="entry name" value="UvrD-like_ATP-bd"/>
</dbReference>
<feature type="coiled-coil region" evidence="5">
    <location>
        <begin position="732"/>
        <end position="759"/>
    </location>
</feature>
<dbReference type="EMBL" id="BLLK01000045">
    <property type="protein sequence ID" value="GFH51663.1"/>
    <property type="molecule type" value="Genomic_DNA"/>
</dbReference>
<evidence type="ECO:0000313" key="9">
    <source>
        <dbReference type="Proteomes" id="UP001054902"/>
    </source>
</evidence>
<feature type="compositionally biased region" description="Basic residues" evidence="6">
    <location>
        <begin position="334"/>
        <end position="353"/>
    </location>
</feature>
<protein>
    <recommendedName>
        <fullName evidence="7">UvrD-like helicase ATP-binding domain-containing protein</fullName>
    </recommendedName>
</protein>
<sequence length="1798" mass="207916">MSITTLFDQLEHFRQENTEIKRSASQIQARTTKFDKSLSQFSSTIQDIQQQWQQRERELLAEIEKCKTGEPVRKPPMMCKFGSQCNRKNCAFLHPDTSNKKKDNGIEEKKEALNDRHLEEIRLRQEQEKEALMRLKQKREQEEADRLLAEKLFREEEANRLAVEQEAKRVAEHEANMIAEQQRREAEQKLELQKKEDERRRKKEREEQNRLRKKAEEEKTAKLLAKQKVEEQKKLEEAARQLKRKQLEEKESQRLLQLENQSANLVQNKTSIDSAKEGTDKAMTQRGPNTGSATQIVKSRANAASKPSIKNAKDEMTSSSLIINSMNSVLNPTSKKRSSPSKPRRPPPKRKKKLVSYLYNYGPSEDKLYTKDDHYLFQYLSKKKTVGMGRKLLICEHELASLYKERRKLDDKSRELRKEISQIENDISILRDKKLNTEERITAELKKLESEERILASRDRIVENTKSQLYQYQQMAEKLNNKNLERKVTEFEVELKNVTGNATKQLKKVNNVKERIQTLKRNTVVSEDDTIIKMNELTPLKDSLVAVEKLLDPINSEIDDKKLYLSIVEDIKVETHTSEESFEAYAEKKVLLAMSVREEKIKLKAVKELELDKHRTRLLQLVTRLDTVLEPFRREVRKLEVERASYTPKLKKEKKIAYDDLRNDINKAKANLEAAKLKVGLGTEHDPVDSLEMGISKMLNGLDFMSTDLGINEARDNLKILFPKYLEKEGISDAAQKEIKQLGAEVNALKNELRVLDRTFHIDALRNSKDLTLLMFAVLNEDETTLRKILNVGANVAEQNSTGQTALFFAKYFNLGNFVSILSEYSGGDIGESHVWSNVLHRESSQLHTSMNWEAQLRIADSAVRRITQDDEVDTKNVDPSRIMELVSTEEGFDDEISCFDSSLLNPTDTSFNRIVLLDKDVVNWVRNSGKDDRSKLRKLLNTLKPKELRKSEGMVQCRRRSIVGITNTEIFEVICAPLDIDNRATEVGAEDTVVLFSPFVESRIEGKNNVGCIVWKITTDEEASHYKILIEEAEFKRNKVEYPDDIFPSHKSFVLRLGKDMHLIDLYSNSIYDGGAIELFSLNVDEGDLKGIVSEENFDPPKRVRHHELQTRQALFFSSNNDESKKNEELLSDVKATMSTHLFGGAGCGKTQLMVEKLNKTDDSLKLLVVSRLPRLISAMKTRVEDSRDVSNITFVTYDDLMAQLVRHVTHDKVHKTFAPFSHVQYGETATSHDFQSDFYHDYLDEGAKKKLKTLQIEPKTLWTSIRVIKSHTRCSVTKEYLSREEFMALPQSYGLTDDQRDLTYKMYLIYQKWLSDGEFKWDEADRVMFIAKNGESVFVDEEFVSWQKRAFERGEENLVDTEDNPLFPFFHLVFVDEAQDFSDFDLSLLLRMSGGVRSLFLAGDPAQSVEIGLKMRVGTVNNVIHSCLPIDQHKSIQVKDILQDIEMKDNFRTHAQNLALAKKVREMLKHSFGVQMTKEEAILKGPVPKTMFLESVDKLGDENVFRGGNIVFIAPDEIVPDLRKQLHTSGIMNDVFGVREAKGLEFDSVAVVDFFSYFEAIGNKQEWKDWLSSPTRDDFNYILDHPELEDQAMMLYTAITRARNNLYFIDFRRKTHGTKGSPLAEFAYRELNKMKLVKIVSSIDEGSREMTPAEHKMRGILFITQAIDMYRNNEPIENVERKFAEARAKFQHDTGNDKDLLGQCNKHLDAFLQKRKLIKFVKKNFMNMKTGEPDLHGKFDMILKFETEASKFISFCRDDSFLVEEIHELRVLIEDVFFGSIYQEHFEEICNKVKDY</sequence>
<feature type="compositionally biased region" description="Polar residues" evidence="6">
    <location>
        <begin position="317"/>
        <end position="333"/>
    </location>
</feature>
<evidence type="ECO:0000256" key="3">
    <source>
        <dbReference type="ARBA" id="ARBA00022806"/>
    </source>
</evidence>
<dbReference type="GO" id="GO:0005524">
    <property type="term" value="F:ATP binding"/>
    <property type="evidence" value="ECO:0007669"/>
    <property type="project" value="UniProtKB-KW"/>
</dbReference>
<feature type="coiled-coil region" evidence="5">
    <location>
        <begin position="651"/>
        <end position="678"/>
    </location>
</feature>
<dbReference type="InterPro" id="IPR039904">
    <property type="entry name" value="TRANK1"/>
</dbReference>
<keyword evidence="3" id="KW-0347">Helicase</keyword>
<name>A0AAD3H6D0_9STRA</name>
<keyword evidence="4" id="KW-0067">ATP-binding</keyword>
<evidence type="ECO:0000259" key="7">
    <source>
        <dbReference type="Pfam" id="PF00580"/>
    </source>
</evidence>
<feature type="coiled-coil region" evidence="5">
    <location>
        <begin position="399"/>
        <end position="522"/>
    </location>
</feature>
<evidence type="ECO:0000256" key="5">
    <source>
        <dbReference type="SAM" id="Coils"/>
    </source>
</evidence>
<feature type="compositionally biased region" description="Polar residues" evidence="6">
    <location>
        <begin position="286"/>
        <end position="297"/>
    </location>
</feature>
<feature type="region of interest" description="Disordered" evidence="6">
    <location>
        <begin position="267"/>
        <end position="353"/>
    </location>
</feature>
<evidence type="ECO:0000256" key="2">
    <source>
        <dbReference type="ARBA" id="ARBA00022801"/>
    </source>
</evidence>